<accession>A0A928YQQ7</accession>
<keyword evidence="2" id="KW-1185">Reference proteome</keyword>
<evidence type="ECO:0000313" key="2">
    <source>
        <dbReference type="Proteomes" id="UP000616201"/>
    </source>
</evidence>
<protein>
    <submittedName>
        <fullName evidence="1">Uncharacterized protein</fullName>
    </submittedName>
</protein>
<dbReference type="Proteomes" id="UP000616201">
    <property type="component" value="Unassembled WGS sequence"/>
</dbReference>
<sequence length="151" mass="16795">MLLFSSCKKSNSESAPQQSKVIVVKNGVQWTETRATGTLNTNNHMVAISITQDTETFTFIFPKPIDTDAQKKFEAYSLIVPAIGMASISDSYHLDTSKSNSLTILAFDYITNRLVGKFQLNLKQDDSYVDGTAKSSVFEGEFDMKFDEQAL</sequence>
<organism evidence="1 2">
    <name type="scientific">Sphingobacterium hungaricum</name>
    <dbReference type="NCBI Taxonomy" id="2082723"/>
    <lineage>
        <taxon>Bacteria</taxon>
        <taxon>Pseudomonadati</taxon>
        <taxon>Bacteroidota</taxon>
        <taxon>Sphingobacteriia</taxon>
        <taxon>Sphingobacteriales</taxon>
        <taxon>Sphingobacteriaceae</taxon>
        <taxon>Sphingobacterium</taxon>
    </lineage>
</organism>
<proteinExistence type="predicted"/>
<name>A0A928YQQ7_9SPHI</name>
<gene>
    <name evidence="1" type="ORF">C4F49_12525</name>
</gene>
<dbReference type="AlphaFoldDB" id="A0A928YQQ7"/>
<comment type="caution">
    <text evidence="1">The sequence shown here is derived from an EMBL/GenBank/DDBJ whole genome shotgun (WGS) entry which is preliminary data.</text>
</comment>
<reference evidence="1" key="1">
    <citation type="submission" date="2018-02" db="EMBL/GenBank/DDBJ databases">
        <authorList>
            <person name="Vasarhelyi B.M."/>
            <person name="Deshmukh S."/>
            <person name="Balint B."/>
            <person name="Kukolya J."/>
        </authorList>
    </citation>
    <scope>NUCLEOTIDE SEQUENCE</scope>
    <source>
        <strain evidence="1">KB22</strain>
    </source>
</reference>
<evidence type="ECO:0000313" key="1">
    <source>
        <dbReference type="EMBL" id="MBE8714506.1"/>
    </source>
</evidence>
<dbReference type="EMBL" id="PRDK01000006">
    <property type="protein sequence ID" value="MBE8714506.1"/>
    <property type="molecule type" value="Genomic_DNA"/>
</dbReference>